<dbReference type="AlphaFoldDB" id="A0A5P2G4T2"/>
<dbReference type="Proteomes" id="UP000292424">
    <property type="component" value="Chromosome"/>
</dbReference>
<dbReference type="RefSeq" id="WP_131331153.1">
    <property type="nucleotide sequence ID" value="NZ_CP044016.1"/>
</dbReference>
<reference evidence="2 3" key="1">
    <citation type="submission" date="2019-09" db="EMBL/GenBank/DDBJ databases">
        <title>Complete genome sequence of Arachidicoccus sp. B3-10 isolated from apple orchard soil.</title>
        <authorList>
            <person name="Kim H.S."/>
            <person name="Han K.-I."/>
            <person name="Suh M.K."/>
            <person name="Lee K.C."/>
            <person name="Eom M.K."/>
            <person name="Kim J.-S."/>
            <person name="Kang S.W."/>
            <person name="Sin Y."/>
            <person name="Lee J.-S."/>
        </authorList>
    </citation>
    <scope>NUCLEOTIDE SEQUENCE [LARGE SCALE GENOMIC DNA]</scope>
    <source>
        <strain evidence="2 3">B3-10</strain>
    </source>
</reference>
<keyword evidence="1" id="KW-0732">Signal</keyword>
<dbReference type="EMBL" id="CP044016">
    <property type="protein sequence ID" value="QES90197.1"/>
    <property type="molecule type" value="Genomic_DNA"/>
</dbReference>
<keyword evidence="3" id="KW-1185">Reference proteome</keyword>
<feature type="signal peptide" evidence="1">
    <location>
        <begin position="1"/>
        <end position="20"/>
    </location>
</feature>
<feature type="chain" id="PRO_5024334992" description="DUF3857 domain-containing protein" evidence="1">
    <location>
        <begin position="21"/>
        <end position="674"/>
    </location>
</feature>
<dbReference type="Gene3D" id="2.60.120.1130">
    <property type="match status" value="1"/>
</dbReference>
<organism evidence="2 3">
    <name type="scientific">Rhizosphaericola mali</name>
    <dbReference type="NCBI Taxonomy" id="2545455"/>
    <lineage>
        <taxon>Bacteria</taxon>
        <taxon>Pseudomonadati</taxon>
        <taxon>Bacteroidota</taxon>
        <taxon>Chitinophagia</taxon>
        <taxon>Chitinophagales</taxon>
        <taxon>Chitinophagaceae</taxon>
        <taxon>Rhizosphaericola</taxon>
    </lineage>
</organism>
<sequence>MTKYFVLLSMSILFVTHSFAQSNKVAGPEITYGNVKVEDFKPTAYEVDSSAEAVYLFDRGNTYFQGNNQGFFSLVTERIARIRIMKKSGYDIATVIVPLYVPKSGDKEKLISLQAVSYNVNNGQLEKSAVEKDKIYHEQSGNFENVKFTFPNIKEGSIIEYKYKTESPYFSSIDPWYFQGGYPRVWSEFEIELPTIFDYRMSLDGYRNFDLDTFKQKENNYSILVPGNQSYESSHSINVHSKTVVRKWGMQNVKVLKNEPYISSLENYTSKISFQLSSLKLPDQPIKNYMHSWQEEAVDLNKDEDFGHQLQSTNRFLDDDLKDIPTNDSIETVKAVFRLVQNSLNSTDKRSIWLTQPIKETWKLKKGSVADINILLTAAMRRKGISADPVILGTRDHIRPFDIYPIMNRFNYVLCRVNYNGKKYFLDASDKHLGFNQLNSYCYNGPSRTINEQLPELVYLSPDSITEKKSIFVNIDPIGNDSLDIGVSVNYGNFESQYQRDKVLSVGEKKYLETIENGYTPSVHFSEATVDSIKNYDMPLSLNFKYKQTIGDEDIYYFNPIVFDREKDNPFKTAERSYPVEFTAKMNQVYYLNMTIPEGYEIDEMPKSARVKLFENEGMFEYLISTQGKAIQLKCTLRLDKATFSPEDYNTLRDFYGFVVKKESEPIVLKKKKN</sequence>
<dbReference type="Gene3D" id="3.10.620.30">
    <property type="match status" value="1"/>
</dbReference>
<proteinExistence type="predicted"/>
<evidence type="ECO:0000256" key="1">
    <source>
        <dbReference type="SAM" id="SignalP"/>
    </source>
</evidence>
<name>A0A5P2G4T2_9BACT</name>
<protein>
    <recommendedName>
        <fullName evidence="4">DUF3857 domain-containing protein</fullName>
    </recommendedName>
</protein>
<dbReference type="KEGG" id="arac:E0W69_016585"/>
<evidence type="ECO:0008006" key="4">
    <source>
        <dbReference type="Google" id="ProtNLM"/>
    </source>
</evidence>
<dbReference type="OrthoDB" id="98874at2"/>
<evidence type="ECO:0000313" key="3">
    <source>
        <dbReference type="Proteomes" id="UP000292424"/>
    </source>
</evidence>
<accession>A0A5P2G4T2</accession>
<dbReference type="Gene3D" id="2.60.40.3140">
    <property type="match status" value="1"/>
</dbReference>
<gene>
    <name evidence="2" type="ORF">E0W69_016585</name>
</gene>
<evidence type="ECO:0000313" key="2">
    <source>
        <dbReference type="EMBL" id="QES90197.1"/>
    </source>
</evidence>